<protein>
    <submittedName>
        <fullName evidence="1">Uncharacterized protein</fullName>
    </submittedName>
</protein>
<comment type="caution">
    <text evidence="1">The sequence shown here is derived from an EMBL/GenBank/DDBJ whole genome shotgun (WGS) entry which is preliminary data.</text>
</comment>
<organism evidence="1 2">
    <name type="scientific">Chaetomium tenue</name>
    <dbReference type="NCBI Taxonomy" id="1854479"/>
    <lineage>
        <taxon>Eukaryota</taxon>
        <taxon>Fungi</taxon>
        <taxon>Dikarya</taxon>
        <taxon>Ascomycota</taxon>
        <taxon>Pezizomycotina</taxon>
        <taxon>Sordariomycetes</taxon>
        <taxon>Sordariomycetidae</taxon>
        <taxon>Sordariales</taxon>
        <taxon>Chaetomiaceae</taxon>
        <taxon>Chaetomium</taxon>
    </lineage>
</organism>
<dbReference type="Proteomes" id="UP000724584">
    <property type="component" value="Unassembled WGS sequence"/>
</dbReference>
<evidence type="ECO:0000313" key="2">
    <source>
        <dbReference type="Proteomes" id="UP000724584"/>
    </source>
</evidence>
<sequence length="515" mass="56169">MATILGTGDLLAYNAKHRVLICRECKYAVQKSALGSHLLRHKVYRRERQRLLYAIAQLDILEPDDVQLPSASSLPVEGLPVISGYRCTATGCENLCASSKRMRRHWGEKHGESDPPPPFSRPVLLQTFFRGTKLRYFEVRSGPLGERTGAPLVPPATEDDIEFAASPTAANHPHTSVPRVLAQPGPGSLDLETLRYFHHFTTITSSTLPSSESSPSTYWQVEVIAQALQSGWLMSGLLAISASHAGTLSEEESTRRAHSVKSAQFSREFFAGWEVAKRESCSAPGEGAKAGAQMACILRCCHWLSEVSTLASESAAAPFQLRLFVSTIRGCSDPEFALRSAVGSEDMPEEEASDRAAAGQVGGSDASTRAAGTSTVPPTLLQHIRSLPSRMLDPLGKPASAFDFFATLSAIDTLVESCSLSYSLEDTKTVWMGMASWLWGVPAHFRQMVWRKCPAALVVLAHWSVLVERAEYCYWFLKGSTANLRRQVAEELPDDDGIQGLINDMPVVEETTTGA</sequence>
<keyword evidence="2" id="KW-1185">Reference proteome</keyword>
<accession>A0ACB7PLB2</accession>
<name>A0ACB7PLB2_9PEZI</name>
<proteinExistence type="predicted"/>
<evidence type="ECO:0000313" key="1">
    <source>
        <dbReference type="EMBL" id="KAH6640552.1"/>
    </source>
</evidence>
<dbReference type="EMBL" id="JAGIZQ010000002">
    <property type="protein sequence ID" value="KAH6640552.1"/>
    <property type="molecule type" value="Genomic_DNA"/>
</dbReference>
<reference evidence="1 2" key="1">
    <citation type="journal article" date="2021" name="Nat. Commun.">
        <title>Genetic determinants of endophytism in the Arabidopsis root mycobiome.</title>
        <authorList>
            <person name="Mesny F."/>
            <person name="Miyauchi S."/>
            <person name="Thiergart T."/>
            <person name="Pickel B."/>
            <person name="Atanasova L."/>
            <person name="Karlsson M."/>
            <person name="Huettel B."/>
            <person name="Barry K.W."/>
            <person name="Haridas S."/>
            <person name="Chen C."/>
            <person name="Bauer D."/>
            <person name="Andreopoulos W."/>
            <person name="Pangilinan J."/>
            <person name="LaButti K."/>
            <person name="Riley R."/>
            <person name="Lipzen A."/>
            <person name="Clum A."/>
            <person name="Drula E."/>
            <person name="Henrissat B."/>
            <person name="Kohler A."/>
            <person name="Grigoriev I.V."/>
            <person name="Martin F.M."/>
            <person name="Hacquard S."/>
        </authorList>
    </citation>
    <scope>NUCLEOTIDE SEQUENCE [LARGE SCALE GENOMIC DNA]</scope>
    <source>
        <strain evidence="1 2">MPI-SDFR-AT-0079</strain>
    </source>
</reference>
<gene>
    <name evidence="1" type="ORF">F5144DRAFT_100039</name>
</gene>